<dbReference type="InterPro" id="IPR000836">
    <property type="entry name" value="PRTase_dom"/>
</dbReference>
<dbReference type="GO" id="GO:0004749">
    <property type="term" value="F:ribose phosphate diphosphokinase activity"/>
    <property type="evidence" value="ECO:0007669"/>
    <property type="project" value="TreeGrafter"/>
</dbReference>
<organism evidence="1">
    <name type="scientific">marine metagenome</name>
    <dbReference type="NCBI Taxonomy" id="408172"/>
    <lineage>
        <taxon>unclassified sequences</taxon>
        <taxon>metagenomes</taxon>
        <taxon>ecological metagenomes</taxon>
    </lineage>
</organism>
<dbReference type="PANTHER" id="PTHR10210">
    <property type="entry name" value="RIBOSE-PHOSPHATE DIPHOSPHOKINASE FAMILY MEMBER"/>
    <property type="match status" value="1"/>
</dbReference>
<dbReference type="NCBIfam" id="TIGR01251">
    <property type="entry name" value="ribP_PPkin"/>
    <property type="match status" value="1"/>
</dbReference>
<dbReference type="AlphaFoldDB" id="A0A382J0I0"/>
<protein>
    <recommendedName>
        <fullName evidence="2">Phosphoribosyl pyrophosphate synthase</fullName>
    </recommendedName>
</protein>
<dbReference type="SUPFAM" id="SSF53271">
    <property type="entry name" value="PRTase-like"/>
    <property type="match status" value="1"/>
</dbReference>
<accession>A0A382J0I0</accession>
<name>A0A382J0I0_9ZZZZ</name>
<dbReference type="GO" id="GO:0000287">
    <property type="term" value="F:magnesium ion binding"/>
    <property type="evidence" value="ECO:0007669"/>
    <property type="project" value="InterPro"/>
</dbReference>
<dbReference type="GO" id="GO:0006015">
    <property type="term" value="P:5-phosphoribose 1-diphosphate biosynthetic process"/>
    <property type="evidence" value="ECO:0007669"/>
    <property type="project" value="TreeGrafter"/>
</dbReference>
<evidence type="ECO:0000313" key="1">
    <source>
        <dbReference type="EMBL" id="SVC05396.1"/>
    </source>
</evidence>
<dbReference type="EMBL" id="UINC01070896">
    <property type="protein sequence ID" value="SVC05396.1"/>
    <property type="molecule type" value="Genomic_DNA"/>
</dbReference>
<sequence>SAGLAICDKRRHGPTETEVIHIIGEVEGRNVLLVDDMIATGTSIVNAAAACKKNGAQDVYICATHPVLAGTAMEKLANSPVKEIIVTDSIPLGDKSLPNLKVLSVAELVGEAIRRIHKSESVSSLFL</sequence>
<gene>
    <name evidence="1" type="ORF">METZ01_LOCUS258250</name>
</gene>
<dbReference type="PANTHER" id="PTHR10210:SF41">
    <property type="entry name" value="RIBOSE-PHOSPHATE PYROPHOSPHOKINASE 1, CHLOROPLASTIC"/>
    <property type="match status" value="1"/>
</dbReference>
<dbReference type="CDD" id="cd06223">
    <property type="entry name" value="PRTases_typeI"/>
    <property type="match status" value="1"/>
</dbReference>
<dbReference type="InterPro" id="IPR005946">
    <property type="entry name" value="Rib-P_diPkinase"/>
</dbReference>
<dbReference type="GO" id="GO:0005737">
    <property type="term" value="C:cytoplasm"/>
    <property type="evidence" value="ECO:0007669"/>
    <property type="project" value="TreeGrafter"/>
</dbReference>
<feature type="non-terminal residue" evidence="1">
    <location>
        <position position="1"/>
    </location>
</feature>
<dbReference type="GO" id="GO:0006164">
    <property type="term" value="P:purine nucleotide biosynthetic process"/>
    <property type="evidence" value="ECO:0007669"/>
    <property type="project" value="TreeGrafter"/>
</dbReference>
<evidence type="ECO:0008006" key="2">
    <source>
        <dbReference type="Google" id="ProtNLM"/>
    </source>
</evidence>
<dbReference type="InterPro" id="IPR029057">
    <property type="entry name" value="PRTase-like"/>
</dbReference>
<dbReference type="GO" id="GO:0002189">
    <property type="term" value="C:ribose phosphate diphosphokinase complex"/>
    <property type="evidence" value="ECO:0007669"/>
    <property type="project" value="TreeGrafter"/>
</dbReference>
<reference evidence="1" key="1">
    <citation type="submission" date="2018-05" db="EMBL/GenBank/DDBJ databases">
        <authorList>
            <person name="Lanie J.A."/>
            <person name="Ng W.-L."/>
            <person name="Kazmierczak K.M."/>
            <person name="Andrzejewski T.M."/>
            <person name="Davidsen T.M."/>
            <person name="Wayne K.J."/>
            <person name="Tettelin H."/>
            <person name="Glass J.I."/>
            <person name="Rusch D."/>
            <person name="Podicherti R."/>
            <person name="Tsui H.-C.T."/>
            <person name="Winkler M.E."/>
        </authorList>
    </citation>
    <scope>NUCLEOTIDE SEQUENCE</scope>
</reference>
<proteinExistence type="predicted"/>
<dbReference type="Gene3D" id="3.40.50.2020">
    <property type="match status" value="2"/>
</dbReference>
<dbReference type="Pfam" id="PF14572">
    <property type="entry name" value="Pribosyl_synth"/>
    <property type="match status" value="1"/>
</dbReference>